<feature type="transmembrane region" description="Helical" evidence="1">
    <location>
        <begin position="91"/>
        <end position="109"/>
    </location>
</feature>
<accession>A0A2X0IUJ1</accession>
<feature type="domain" description="DUF7144" evidence="2">
    <location>
        <begin position="20"/>
        <end position="131"/>
    </location>
</feature>
<feature type="transmembrane region" description="Helical" evidence="1">
    <location>
        <begin position="21"/>
        <end position="42"/>
    </location>
</feature>
<proteinExistence type="predicted"/>
<dbReference type="OrthoDB" id="4482242at2"/>
<evidence type="ECO:0000256" key="1">
    <source>
        <dbReference type="SAM" id="Phobius"/>
    </source>
</evidence>
<dbReference type="Pfam" id="PF23636">
    <property type="entry name" value="DUF7144"/>
    <property type="match status" value="1"/>
</dbReference>
<dbReference type="RefSeq" id="WP_111498906.1">
    <property type="nucleotide sequence ID" value="NZ_QKYN01000008.1"/>
</dbReference>
<keyword evidence="1" id="KW-0812">Transmembrane</keyword>
<evidence type="ECO:0000313" key="3">
    <source>
        <dbReference type="EMBL" id="RAG87293.1"/>
    </source>
</evidence>
<feature type="transmembrane region" description="Helical" evidence="1">
    <location>
        <begin position="115"/>
        <end position="133"/>
    </location>
</feature>
<organism evidence="3 4">
    <name type="scientific">Streptacidiphilus pinicola</name>
    <dbReference type="NCBI Taxonomy" id="2219663"/>
    <lineage>
        <taxon>Bacteria</taxon>
        <taxon>Bacillati</taxon>
        <taxon>Actinomycetota</taxon>
        <taxon>Actinomycetes</taxon>
        <taxon>Kitasatosporales</taxon>
        <taxon>Streptomycetaceae</taxon>
        <taxon>Streptacidiphilus</taxon>
    </lineage>
</organism>
<dbReference type="InterPro" id="IPR055568">
    <property type="entry name" value="DUF7144"/>
</dbReference>
<name>A0A2X0IUJ1_9ACTN</name>
<sequence length="139" mass="14631">MAVPSTSARSASASPVHGGMRFAAVLLLVVGVLGVLQGIAAVAGDSIYASVGKYAFKFNLTAWGWIHMVLGVLSVLAGWGVLRDTTWGRTLGIWLASLSMIASFLFLIYLPAWSLAIIAIDVFIVWALVSYAGSPESMA</sequence>
<dbReference type="AlphaFoldDB" id="A0A2X0IUJ1"/>
<reference evidence="3 4" key="1">
    <citation type="submission" date="2018-06" db="EMBL/GenBank/DDBJ databases">
        <title>Streptacidiphilus pinicola sp. nov., isolated from pine grove soil.</title>
        <authorList>
            <person name="Roh S.G."/>
            <person name="Park S."/>
            <person name="Kim M.-K."/>
            <person name="Yun B.-R."/>
            <person name="Park J."/>
            <person name="Kim M.J."/>
            <person name="Kim Y.S."/>
            <person name="Kim S.B."/>
        </authorList>
    </citation>
    <scope>NUCLEOTIDE SEQUENCE [LARGE SCALE GENOMIC DNA]</scope>
    <source>
        <strain evidence="3 4">MMS16-CNU450</strain>
    </source>
</reference>
<evidence type="ECO:0000313" key="4">
    <source>
        <dbReference type="Proteomes" id="UP000248889"/>
    </source>
</evidence>
<keyword evidence="4" id="KW-1185">Reference proteome</keyword>
<protein>
    <recommendedName>
        <fullName evidence="2">DUF7144 domain-containing protein</fullName>
    </recommendedName>
</protein>
<dbReference type="EMBL" id="QKYN01000008">
    <property type="protein sequence ID" value="RAG87293.1"/>
    <property type="molecule type" value="Genomic_DNA"/>
</dbReference>
<evidence type="ECO:0000259" key="2">
    <source>
        <dbReference type="Pfam" id="PF23636"/>
    </source>
</evidence>
<keyword evidence="1" id="KW-1133">Transmembrane helix</keyword>
<feature type="transmembrane region" description="Helical" evidence="1">
    <location>
        <begin position="62"/>
        <end position="82"/>
    </location>
</feature>
<comment type="caution">
    <text evidence="3">The sequence shown here is derived from an EMBL/GenBank/DDBJ whole genome shotgun (WGS) entry which is preliminary data.</text>
</comment>
<dbReference type="Proteomes" id="UP000248889">
    <property type="component" value="Unassembled WGS sequence"/>
</dbReference>
<gene>
    <name evidence="3" type="ORF">DN069_01815</name>
</gene>
<keyword evidence="1" id="KW-0472">Membrane</keyword>